<dbReference type="GO" id="GO:0033743">
    <property type="term" value="F:peptide-methionine (R)-S-oxide reductase activity"/>
    <property type="evidence" value="ECO:0007669"/>
    <property type="project" value="UniProtKB-EC"/>
</dbReference>
<dbReference type="Pfam" id="PF01641">
    <property type="entry name" value="SelR"/>
    <property type="match status" value="1"/>
</dbReference>
<dbReference type="NCBIfam" id="TIGR00357">
    <property type="entry name" value="peptide-methionine (R)-S-oxide reductase MsrB"/>
    <property type="match status" value="1"/>
</dbReference>
<name>A0A6M1U9H0_9RHOB</name>
<dbReference type="AlphaFoldDB" id="A0A6M1U9H0"/>
<evidence type="ECO:0000256" key="1">
    <source>
        <dbReference type="ARBA" id="ARBA00001947"/>
    </source>
</evidence>
<keyword evidence="6 9" id="KW-0560">Oxidoreductase</keyword>
<dbReference type="GO" id="GO:0006979">
    <property type="term" value="P:response to oxidative stress"/>
    <property type="evidence" value="ECO:0007669"/>
    <property type="project" value="InterPro"/>
</dbReference>
<keyword evidence="5" id="KW-0862">Zinc</keyword>
<proteinExistence type="inferred from homology"/>
<keyword evidence="10" id="KW-1185">Reference proteome</keyword>
<dbReference type="PANTHER" id="PTHR10173">
    <property type="entry name" value="METHIONINE SULFOXIDE REDUCTASE"/>
    <property type="match status" value="1"/>
</dbReference>
<dbReference type="GO" id="GO:0046872">
    <property type="term" value="F:metal ion binding"/>
    <property type="evidence" value="ECO:0007669"/>
    <property type="project" value="UniProtKB-KW"/>
</dbReference>
<dbReference type="Gene3D" id="2.170.150.20">
    <property type="entry name" value="Peptide methionine sulfoxide reductase"/>
    <property type="match status" value="1"/>
</dbReference>
<reference evidence="9 10" key="1">
    <citation type="submission" date="2020-02" db="EMBL/GenBank/DDBJ databases">
        <title>Rhodobacter translucens sp. nov., a novel bacterium isolated from activated sludge.</title>
        <authorList>
            <person name="Liu J."/>
        </authorList>
    </citation>
    <scope>NUCLEOTIDE SEQUENCE [LARGE SCALE GENOMIC DNA]</scope>
    <source>
        <strain evidence="9 10">HX-7-19</strain>
    </source>
</reference>
<dbReference type="SUPFAM" id="SSF51316">
    <property type="entry name" value="Mss4-like"/>
    <property type="match status" value="1"/>
</dbReference>
<dbReference type="Proteomes" id="UP000474758">
    <property type="component" value="Unassembled WGS sequence"/>
</dbReference>
<evidence type="ECO:0000313" key="10">
    <source>
        <dbReference type="Proteomes" id="UP000474758"/>
    </source>
</evidence>
<dbReference type="GO" id="GO:0005737">
    <property type="term" value="C:cytoplasm"/>
    <property type="evidence" value="ECO:0007669"/>
    <property type="project" value="TreeGrafter"/>
</dbReference>
<evidence type="ECO:0000256" key="5">
    <source>
        <dbReference type="ARBA" id="ARBA00022833"/>
    </source>
</evidence>
<evidence type="ECO:0000256" key="6">
    <source>
        <dbReference type="ARBA" id="ARBA00023002"/>
    </source>
</evidence>
<evidence type="ECO:0000256" key="3">
    <source>
        <dbReference type="ARBA" id="ARBA00012499"/>
    </source>
</evidence>
<dbReference type="PROSITE" id="PS51790">
    <property type="entry name" value="MSRB"/>
    <property type="match status" value="1"/>
</dbReference>
<dbReference type="PANTHER" id="PTHR10173:SF52">
    <property type="entry name" value="METHIONINE-R-SULFOXIDE REDUCTASE B1"/>
    <property type="match status" value="1"/>
</dbReference>
<dbReference type="InterPro" id="IPR011057">
    <property type="entry name" value="Mss4-like_sf"/>
</dbReference>
<evidence type="ECO:0000313" key="9">
    <source>
        <dbReference type="EMBL" id="NGQ92043.1"/>
    </source>
</evidence>
<dbReference type="EC" id="1.8.4.12" evidence="3"/>
<accession>A0A6M1U9H0</accession>
<dbReference type="InterPro" id="IPR028427">
    <property type="entry name" value="Met_Sox_Rdtase_MsrB"/>
</dbReference>
<keyword evidence="4" id="KW-0479">Metal-binding</keyword>
<dbReference type="InterPro" id="IPR002579">
    <property type="entry name" value="Met_Sox_Rdtase_MsrB_dom"/>
</dbReference>
<organism evidence="9 10">
    <name type="scientific">Paragemmobacter kunshanensis</name>
    <dbReference type="NCBI Taxonomy" id="2583234"/>
    <lineage>
        <taxon>Bacteria</taxon>
        <taxon>Pseudomonadati</taxon>
        <taxon>Pseudomonadota</taxon>
        <taxon>Alphaproteobacteria</taxon>
        <taxon>Rhodobacterales</taxon>
        <taxon>Paracoccaceae</taxon>
        <taxon>Paragemmobacter</taxon>
    </lineage>
</organism>
<comment type="catalytic activity">
    <reaction evidence="7">
        <text>L-methionyl-[protein] + [thioredoxin]-disulfide + H2O = L-methionyl-(R)-S-oxide-[protein] + [thioredoxin]-dithiol</text>
        <dbReference type="Rhea" id="RHEA:24164"/>
        <dbReference type="Rhea" id="RHEA-COMP:10698"/>
        <dbReference type="Rhea" id="RHEA-COMP:10700"/>
        <dbReference type="Rhea" id="RHEA-COMP:12313"/>
        <dbReference type="Rhea" id="RHEA-COMP:12314"/>
        <dbReference type="ChEBI" id="CHEBI:15377"/>
        <dbReference type="ChEBI" id="CHEBI:16044"/>
        <dbReference type="ChEBI" id="CHEBI:29950"/>
        <dbReference type="ChEBI" id="CHEBI:45764"/>
        <dbReference type="ChEBI" id="CHEBI:50058"/>
        <dbReference type="EC" id="1.8.4.12"/>
    </reaction>
</comment>
<dbReference type="EMBL" id="JAALFE010000014">
    <property type="protein sequence ID" value="NGQ92043.1"/>
    <property type="molecule type" value="Genomic_DNA"/>
</dbReference>
<evidence type="ECO:0000256" key="4">
    <source>
        <dbReference type="ARBA" id="ARBA00022723"/>
    </source>
</evidence>
<gene>
    <name evidence="9" type="primary">msrB</name>
    <name evidence="9" type="ORF">G5V65_14160</name>
</gene>
<comment type="caution">
    <text evidence="9">The sequence shown here is derived from an EMBL/GenBank/DDBJ whole genome shotgun (WGS) entry which is preliminary data.</text>
</comment>
<sequence>MDKVVKSDAEWRAELSDLAYRVTRKHATERAFTHDDFPKKPGTFRCICCGAPLFDARTKFDSGTGWPSFWQPIDPEMVGEQEDRTLWMRRTEVHCNRCDAHLGHVFPDGPAPTGLRYCINGVSLSFDPEE</sequence>
<comment type="similarity">
    <text evidence="2">Belongs to the MsrB Met sulfoxide reductase family.</text>
</comment>
<feature type="domain" description="MsrB" evidence="8">
    <location>
        <begin position="8"/>
        <end position="129"/>
    </location>
</feature>
<evidence type="ECO:0000259" key="8">
    <source>
        <dbReference type="PROSITE" id="PS51790"/>
    </source>
</evidence>
<dbReference type="GO" id="GO:0030091">
    <property type="term" value="P:protein repair"/>
    <property type="evidence" value="ECO:0007669"/>
    <property type="project" value="InterPro"/>
</dbReference>
<dbReference type="RefSeq" id="WP_165051267.1">
    <property type="nucleotide sequence ID" value="NZ_JAALFE010000014.1"/>
</dbReference>
<comment type="cofactor">
    <cofactor evidence="1">
        <name>Zn(2+)</name>
        <dbReference type="ChEBI" id="CHEBI:29105"/>
    </cofactor>
</comment>
<protein>
    <recommendedName>
        <fullName evidence="3">peptide-methionine (R)-S-oxide reductase</fullName>
        <ecNumber evidence="3">1.8.4.12</ecNumber>
    </recommendedName>
</protein>
<evidence type="ECO:0000256" key="2">
    <source>
        <dbReference type="ARBA" id="ARBA00007174"/>
    </source>
</evidence>
<evidence type="ECO:0000256" key="7">
    <source>
        <dbReference type="ARBA" id="ARBA00048488"/>
    </source>
</evidence>
<dbReference type="FunFam" id="2.170.150.20:FF:000001">
    <property type="entry name" value="Peptide methionine sulfoxide reductase MsrB"/>
    <property type="match status" value="1"/>
</dbReference>